<proteinExistence type="inferred from homology"/>
<dbReference type="FunFam" id="3.30.420.40:FF:000026">
    <property type="entry name" value="Heat shock protein 70"/>
    <property type="match status" value="1"/>
</dbReference>
<keyword evidence="7" id="KW-0648">Protein biosynthesis</keyword>
<dbReference type="Gene3D" id="2.60.34.10">
    <property type="entry name" value="Substrate Binding Domain Of DNAk, Chain A, domain 1"/>
    <property type="match status" value="1"/>
</dbReference>
<feature type="non-terminal residue" evidence="13">
    <location>
        <position position="1"/>
    </location>
</feature>
<dbReference type="Proteomes" id="UP000008988">
    <property type="component" value="Unassembled WGS sequence"/>
</dbReference>
<dbReference type="FunFam" id="3.30.30.30:FF:000005">
    <property type="entry name" value="Heat shock protein ssb1"/>
    <property type="match status" value="1"/>
</dbReference>
<evidence type="ECO:0000256" key="11">
    <source>
        <dbReference type="ARBA" id="ARBA00048056"/>
    </source>
</evidence>
<dbReference type="PROSITE" id="PS01036">
    <property type="entry name" value="HSP70_3"/>
    <property type="match status" value="1"/>
</dbReference>
<dbReference type="EMBL" id="ABSV01001975">
    <property type="protein sequence ID" value="EDZ69791.1"/>
    <property type="molecule type" value="Genomic_DNA"/>
</dbReference>
<comment type="subcellular location">
    <subcellularLocation>
        <location evidence="1">Cytoplasm</location>
    </subcellularLocation>
</comment>
<evidence type="ECO:0000256" key="9">
    <source>
        <dbReference type="ARBA" id="ARBA00037959"/>
    </source>
</evidence>
<keyword evidence="4 12" id="KW-0547">Nucleotide-binding</keyword>
<dbReference type="EC" id="3.6.4.10" evidence="2"/>
<dbReference type="GO" id="GO:0006452">
    <property type="term" value="P:translational frameshifting"/>
    <property type="evidence" value="ECO:0007669"/>
    <property type="project" value="UniProtKB-ARBA"/>
</dbReference>
<dbReference type="CDD" id="cd24093">
    <property type="entry name" value="ASKHA_NBD_HSP70_Ssb"/>
    <property type="match status" value="1"/>
</dbReference>
<dbReference type="Gene3D" id="1.20.1270.10">
    <property type="match status" value="1"/>
</dbReference>
<organism evidence="13 14">
    <name type="scientific">Saccharomyces cerevisiae (strain AWRI1631)</name>
    <name type="common">Baker's yeast</name>
    <dbReference type="NCBI Taxonomy" id="545124"/>
    <lineage>
        <taxon>Eukaryota</taxon>
        <taxon>Fungi</taxon>
        <taxon>Dikarya</taxon>
        <taxon>Ascomycota</taxon>
        <taxon>Saccharomycotina</taxon>
        <taxon>Saccharomycetes</taxon>
        <taxon>Saccharomycetales</taxon>
        <taxon>Saccharomycetaceae</taxon>
        <taxon>Saccharomyces</taxon>
    </lineage>
</organism>
<dbReference type="FunFam" id="1.20.1270.10:FF:000014">
    <property type="entry name" value="Heat shock protein 70"/>
    <property type="match status" value="1"/>
</dbReference>
<dbReference type="GO" id="GO:0005524">
    <property type="term" value="F:ATP binding"/>
    <property type="evidence" value="ECO:0007669"/>
    <property type="project" value="UniProtKB-KW"/>
</dbReference>
<name>B5VQK3_YEAS6</name>
<evidence type="ECO:0000256" key="2">
    <source>
        <dbReference type="ARBA" id="ARBA00012554"/>
    </source>
</evidence>
<keyword evidence="8" id="KW-0143">Chaperone</keyword>
<dbReference type="InterPro" id="IPR018181">
    <property type="entry name" value="Heat_shock_70_CS"/>
</dbReference>
<dbReference type="NCBIfam" id="NF001413">
    <property type="entry name" value="PRK00290.1"/>
    <property type="match status" value="1"/>
</dbReference>
<dbReference type="SUPFAM" id="SSF53067">
    <property type="entry name" value="Actin-like ATPase domain"/>
    <property type="match status" value="2"/>
</dbReference>
<dbReference type="PANTHER" id="PTHR19375">
    <property type="entry name" value="HEAT SHOCK PROTEIN 70KDA"/>
    <property type="match status" value="1"/>
</dbReference>
<dbReference type="OrthoDB" id="2401965at2759"/>
<comment type="catalytic activity">
    <reaction evidence="11">
        <text>ATP + H2O = ADP + phosphate + H(+)</text>
        <dbReference type="Rhea" id="RHEA:13065"/>
        <dbReference type="ChEBI" id="CHEBI:15377"/>
        <dbReference type="ChEBI" id="CHEBI:15378"/>
        <dbReference type="ChEBI" id="CHEBI:30616"/>
        <dbReference type="ChEBI" id="CHEBI:43474"/>
        <dbReference type="ChEBI" id="CHEBI:456216"/>
        <dbReference type="EC" id="3.6.4.10"/>
    </reaction>
</comment>
<dbReference type="Pfam" id="PF00012">
    <property type="entry name" value="HSP70"/>
    <property type="match status" value="1"/>
</dbReference>
<protein>
    <recommendedName>
        <fullName evidence="2">non-chaperonin molecular chaperone ATPase</fullName>
        <ecNumber evidence="2">3.6.4.10</ecNumber>
    </recommendedName>
    <alternativeName>
        <fullName evidence="10">Hsp70 chaperone Ssb</fullName>
    </alternativeName>
</protein>
<sequence length="595" mass="64770">SCVATYESSVEIIANEQGNRVTPSFVAFTPEERLIGDAAKNQAALNPRNTVFDAKRLIGRRFDDESVQKDMKTWPFKVIDVDGNPVIEVQYLEETKTFSPQEISAMVLTKMKEIAEAKIGKKVEKAVITVPAYFNDAQRQATKDAGAISGLNVLRIINEPTAAAIAYGLGAGKSEKERHVLIFDLGGGTFDVSLLHIAGGVYTVKSTSGNTHLGGQDFDTNLLEHFKAEFKKKTGLDISDDARALRRLRTAAERAKRTLSSVTQTTVEVDSLFDGEDFESSLTRARFEDLNAALFKSTLEPVEQVLKDAKISKSQIDEVVLVGGSTRIPKVQKLLSDFFDGKQLEKSINPDEAVAYGAAVQGAILTGQSTSDETKDLLLLDVAPLSLGVGMQGDIFGIVVPRNTTVPTIKRRTFTTVSDNQTTVQFPVYQGERVNCKENTLLGEFDLKNIPMMPAGEPVLEAIFEVDANGILKVTAVEKSTGKSSNITISNAVGRLSSEEIEKMVNQAEEFKAADEAFAKKHEARQRLESYVASIEQTVTDPVLSSKLKRGSKSKIEAALSDALAALQIEDPSADELRKAEVGLKRVVTKAMSSR</sequence>
<keyword evidence="6 12" id="KW-0067">ATP-binding</keyword>
<evidence type="ECO:0000256" key="1">
    <source>
        <dbReference type="ARBA" id="ARBA00004496"/>
    </source>
</evidence>
<keyword evidence="5" id="KW-0378">Hydrolase</keyword>
<dbReference type="GO" id="GO:0140662">
    <property type="term" value="F:ATP-dependent protein folding chaperone"/>
    <property type="evidence" value="ECO:0007669"/>
    <property type="project" value="InterPro"/>
</dbReference>
<evidence type="ECO:0000256" key="8">
    <source>
        <dbReference type="ARBA" id="ARBA00023186"/>
    </source>
</evidence>
<dbReference type="GO" id="GO:0006364">
    <property type="term" value="P:rRNA processing"/>
    <property type="evidence" value="ECO:0007669"/>
    <property type="project" value="UniProtKB-ARBA"/>
</dbReference>
<evidence type="ECO:0000256" key="5">
    <source>
        <dbReference type="ARBA" id="ARBA00022801"/>
    </source>
</evidence>
<dbReference type="InterPro" id="IPR013126">
    <property type="entry name" value="Hsp_70_fam"/>
</dbReference>
<dbReference type="FunFam" id="3.90.640.10:FF:000002">
    <property type="entry name" value="Heat shock 70 kDa"/>
    <property type="match status" value="1"/>
</dbReference>
<dbReference type="GO" id="GO:0005737">
    <property type="term" value="C:cytoplasm"/>
    <property type="evidence" value="ECO:0007669"/>
    <property type="project" value="UniProtKB-SubCell"/>
</dbReference>
<comment type="caution">
    <text evidence="13">The sequence shown here is derived from an EMBL/GenBank/DDBJ whole genome shotgun (WGS) entry which is preliminary data.</text>
</comment>
<dbReference type="InterPro" id="IPR029048">
    <property type="entry name" value="HSP70_C_sf"/>
</dbReference>
<accession>B5VQK3</accession>
<evidence type="ECO:0000313" key="13">
    <source>
        <dbReference type="EMBL" id="EDZ69791.1"/>
    </source>
</evidence>
<evidence type="ECO:0000256" key="12">
    <source>
        <dbReference type="RuleBase" id="RU003322"/>
    </source>
</evidence>
<dbReference type="GO" id="GO:0051082">
    <property type="term" value="F:unfolded protein binding"/>
    <property type="evidence" value="ECO:0007669"/>
    <property type="project" value="UniProtKB-ARBA"/>
</dbReference>
<comment type="similarity">
    <text evidence="9">Belongs to the heat shock protein 70 family. Ssb-type Hsp70 subfamily.</text>
</comment>
<evidence type="ECO:0000256" key="7">
    <source>
        <dbReference type="ARBA" id="ARBA00022917"/>
    </source>
</evidence>
<dbReference type="FunFam" id="2.60.34.10:FF:000004">
    <property type="entry name" value="Heat shock protein SSB1"/>
    <property type="match status" value="1"/>
</dbReference>
<dbReference type="SUPFAM" id="SSF100934">
    <property type="entry name" value="Heat shock protein 70kD (HSP70), C-terminal subdomain"/>
    <property type="match status" value="1"/>
</dbReference>
<reference evidence="13 14" key="1">
    <citation type="journal article" date="2008" name="FEMS Yeast Res.">
        <title>Comparative genome analysis of a Saccharomyces cerevisiae wine strain.</title>
        <authorList>
            <person name="Borneman A.R."/>
            <person name="Forgan A.H."/>
            <person name="Pretorius I.S."/>
            <person name="Chambers P.J."/>
        </authorList>
    </citation>
    <scope>NUCLEOTIDE SEQUENCE [LARGE SCALE GENOMIC DNA]</scope>
    <source>
        <strain evidence="13 14">AWRI1631</strain>
    </source>
</reference>
<dbReference type="PRINTS" id="PR00301">
    <property type="entry name" value="HEATSHOCK70"/>
</dbReference>
<dbReference type="InterPro" id="IPR043129">
    <property type="entry name" value="ATPase_NBD"/>
</dbReference>
<evidence type="ECO:0000256" key="10">
    <source>
        <dbReference type="ARBA" id="ARBA00042875"/>
    </source>
</evidence>
<evidence type="ECO:0000313" key="14">
    <source>
        <dbReference type="Proteomes" id="UP000008988"/>
    </source>
</evidence>
<dbReference type="Gene3D" id="3.30.420.40">
    <property type="match status" value="2"/>
</dbReference>
<dbReference type="GO" id="GO:0016887">
    <property type="term" value="F:ATP hydrolysis activity"/>
    <property type="evidence" value="ECO:0007669"/>
    <property type="project" value="UniProtKB-ARBA"/>
</dbReference>
<dbReference type="InterPro" id="IPR029047">
    <property type="entry name" value="HSP70_peptide-bd_sf"/>
</dbReference>
<gene>
    <name evidence="13" type="ORF">AWRI1631_141230</name>
</gene>
<evidence type="ECO:0000256" key="4">
    <source>
        <dbReference type="ARBA" id="ARBA00022741"/>
    </source>
</evidence>
<dbReference type="GO" id="GO:0051083">
    <property type="term" value="P:'de novo' cotranslational protein folding"/>
    <property type="evidence" value="ECO:0007669"/>
    <property type="project" value="UniProtKB-ARBA"/>
</dbReference>
<keyword evidence="3" id="KW-0963">Cytoplasm</keyword>
<dbReference type="AlphaFoldDB" id="B5VQK3"/>
<dbReference type="FunFam" id="3.30.420.40:FF:000172">
    <property type="entry name" value="Heat shock 70 kDa protein"/>
    <property type="match status" value="1"/>
</dbReference>
<dbReference type="SUPFAM" id="SSF100920">
    <property type="entry name" value="Heat shock protein 70kD (HSP70), peptide-binding domain"/>
    <property type="match status" value="1"/>
</dbReference>
<dbReference type="PROSITE" id="PS00329">
    <property type="entry name" value="HSP70_2"/>
    <property type="match status" value="1"/>
</dbReference>
<dbReference type="GO" id="GO:0006450">
    <property type="term" value="P:regulation of translational fidelity"/>
    <property type="evidence" value="ECO:0007669"/>
    <property type="project" value="UniProtKB-ARBA"/>
</dbReference>
<dbReference type="GO" id="GO:0000054">
    <property type="term" value="P:ribosomal subunit export from nucleus"/>
    <property type="evidence" value="ECO:0007669"/>
    <property type="project" value="UniProtKB-ARBA"/>
</dbReference>
<evidence type="ECO:0000256" key="6">
    <source>
        <dbReference type="ARBA" id="ARBA00022840"/>
    </source>
</evidence>
<dbReference type="Gene3D" id="3.90.640.10">
    <property type="entry name" value="Actin, Chain A, domain 4"/>
    <property type="match status" value="1"/>
</dbReference>
<evidence type="ECO:0000256" key="3">
    <source>
        <dbReference type="ARBA" id="ARBA00022490"/>
    </source>
</evidence>